<dbReference type="OrthoDB" id="3235815at2759"/>
<accession>A0A6A4H6X0</accession>
<dbReference type="AlphaFoldDB" id="A0A6A4H6X0"/>
<sequence>MSQSLNENQASNGPPPQDSQPASALDIAQSLMALSTSLRHSLPSQSEWADPTWNADKLQSPFCLTKSWQRYLCSIFSSAQIRILPSGREEFFSVCRKWRSVALDHAKLWCWISSDSTRRMYRWEKRSKKHPLHCKLDATHPVIFLRNSERIRSLQVSGADPELRDFFQGNITNLPILETLIIQSFGGDLHDDGDSVDTWHVPSWIVDGGAPRLRSLKLDSAFFSTGKMNLLENLLHLSLEQEAVPSGSHCLPHFEDLAAVLRRSPRLQTLNIQHYIETQTIWQQRSLFAASIHLPELHHLEVNADIVVATALLNSIVMPSYTTVLLKGHRHLIDGYFSDLSDLMVPVRRHLQQTEFRSINLDRPF</sequence>
<keyword evidence="3" id="KW-1185">Reference proteome</keyword>
<feature type="region of interest" description="Disordered" evidence="1">
    <location>
        <begin position="1"/>
        <end position="22"/>
    </location>
</feature>
<dbReference type="SUPFAM" id="SSF52047">
    <property type="entry name" value="RNI-like"/>
    <property type="match status" value="1"/>
</dbReference>
<name>A0A6A4H6X0_9AGAR</name>
<organism evidence="2 3">
    <name type="scientific">Gymnopus androsaceus JB14</name>
    <dbReference type="NCBI Taxonomy" id="1447944"/>
    <lineage>
        <taxon>Eukaryota</taxon>
        <taxon>Fungi</taxon>
        <taxon>Dikarya</taxon>
        <taxon>Basidiomycota</taxon>
        <taxon>Agaricomycotina</taxon>
        <taxon>Agaricomycetes</taxon>
        <taxon>Agaricomycetidae</taxon>
        <taxon>Agaricales</taxon>
        <taxon>Marasmiineae</taxon>
        <taxon>Omphalotaceae</taxon>
        <taxon>Gymnopus</taxon>
    </lineage>
</organism>
<proteinExistence type="predicted"/>
<reference evidence="2" key="1">
    <citation type="journal article" date="2019" name="Environ. Microbiol.">
        <title>Fungal ecological strategies reflected in gene transcription - a case study of two litter decomposers.</title>
        <authorList>
            <person name="Barbi F."/>
            <person name="Kohler A."/>
            <person name="Barry K."/>
            <person name="Baskaran P."/>
            <person name="Daum C."/>
            <person name="Fauchery L."/>
            <person name="Ihrmark K."/>
            <person name="Kuo A."/>
            <person name="LaButti K."/>
            <person name="Lipzen A."/>
            <person name="Morin E."/>
            <person name="Grigoriev I.V."/>
            <person name="Henrissat B."/>
            <person name="Lindahl B."/>
            <person name="Martin F."/>
        </authorList>
    </citation>
    <scope>NUCLEOTIDE SEQUENCE</scope>
    <source>
        <strain evidence="2">JB14</strain>
    </source>
</reference>
<dbReference type="InterPro" id="IPR032675">
    <property type="entry name" value="LRR_dom_sf"/>
</dbReference>
<evidence type="ECO:0000313" key="3">
    <source>
        <dbReference type="Proteomes" id="UP000799118"/>
    </source>
</evidence>
<dbReference type="EMBL" id="ML769571">
    <property type="protein sequence ID" value="KAE9393468.1"/>
    <property type="molecule type" value="Genomic_DNA"/>
</dbReference>
<evidence type="ECO:0008006" key="4">
    <source>
        <dbReference type="Google" id="ProtNLM"/>
    </source>
</evidence>
<protein>
    <recommendedName>
        <fullName evidence="4">F-box domain-containing protein</fullName>
    </recommendedName>
</protein>
<evidence type="ECO:0000256" key="1">
    <source>
        <dbReference type="SAM" id="MobiDB-lite"/>
    </source>
</evidence>
<dbReference type="Gene3D" id="3.80.10.10">
    <property type="entry name" value="Ribonuclease Inhibitor"/>
    <property type="match status" value="1"/>
</dbReference>
<dbReference type="Proteomes" id="UP000799118">
    <property type="component" value="Unassembled WGS sequence"/>
</dbReference>
<evidence type="ECO:0000313" key="2">
    <source>
        <dbReference type="EMBL" id="KAE9393468.1"/>
    </source>
</evidence>
<feature type="compositionally biased region" description="Polar residues" evidence="1">
    <location>
        <begin position="1"/>
        <end position="12"/>
    </location>
</feature>
<gene>
    <name evidence="2" type="ORF">BT96DRAFT_1023018</name>
</gene>